<dbReference type="RefSeq" id="WP_345703014.1">
    <property type="nucleotide sequence ID" value="NZ_BAABJP010000020.1"/>
</dbReference>
<evidence type="ECO:0000313" key="3">
    <source>
        <dbReference type="Proteomes" id="UP001428817"/>
    </source>
</evidence>
<dbReference type="PANTHER" id="PTHR43464">
    <property type="entry name" value="METHYLTRANSFERASE"/>
    <property type="match status" value="1"/>
</dbReference>
<dbReference type="Gene3D" id="3.40.50.150">
    <property type="entry name" value="Vaccinia Virus protein VP39"/>
    <property type="match status" value="1"/>
</dbReference>
<dbReference type="CDD" id="cd02440">
    <property type="entry name" value="AdoMet_MTases"/>
    <property type="match status" value="1"/>
</dbReference>
<dbReference type="Pfam" id="PF13649">
    <property type="entry name" value="Methyltransf_25"/>
    <property type="match status" value="1"/>
</dbReference>
<keyword evidence="3" id="KW-1185">Reference proteome</keyword>
<reference evidence="3" key="1">
    <citation type="journal article" date="2019" name="Int. J. Syst. Evol. Microbiol.">
        <title>The Global Catalogue of Microorganisms (GCM) 10K type strain sequencing project: providing services to taxonomists for standard genome sequencing and annotation.</title>
        <authorList>
            <consortium name="The Broad Institute Genomics Platform"/>
            <consortium name="The Broad Institute Genome Sequencing Center for Infectious Disease"/>
            <person name="Wu L."/>
            <person name="Ma J."/>
        </authorList>
    </citation>
    <scope>NUCLEOTIDE SEQUENCE [LARGE SCALE GENOMIC DNA]</scope>
    <source>
        <strain evidence="3">JCM 18303</strain>
    </source>
</reference>
<dbReference type="InterPro" id="IPR029063">
    <property type="entry name" value="SAM-dependent_MTases_sf"/>
</dbReference>
<accession>A0ABP9QE88</accession>
<dbReference type="SUPFAM" id="SSF55729">
    <property type="entry name" value="Acyl-CoA N-acyltransferases (Nat)"/>
    <property type="match status" value="1"/>
</dbReference>
<feature type="domain" description="N-acetyltransferase" evidence="1">
    <location>
        <begin position="251"/>
        <end position="397"/>
    </location>
</feature>
<dbReference type="InterPro" id="IPR041698">
    <property type="entry name" value="Methyltransf_25"/>
</dbReference>
<proteinExistence type="predicted"/>
<name>A0ABP9QE88_9PSEU</name>
<evidence type="ECO:0000259" key="1">
    <source>
        <dbReference type="PROSITE" id="PS51186"/>
    </source>
</evidence>
<dbReference type="InterPro" id="IPR016181">
    <property type="entry name" value="Acyl_CoA_acyltransferase"/>
</dbReference>
<protein>
    <recommendedName>
        <fullName evidence="1">N-acetyltransferase domain-containing protein</fullName>
    </recommendedName>
</protein>
<comment type="caution">
    <text evidence="2">The sequence shown here is derived from an EMBL/GenBank/DDBJ whole genome shotgun (WGS) entry which is preliminary data.</text>
</comment>
<gene>
    <name evidence="2" type="ORF">GCM10023321_43250</name>
</gene>
<evidence type="ECO:0000313" key="2">
    <source>
        <dbReference type="EMBL" id="GAA5160482.1"/>
    </source>
</evidence>
<dbReference type="Proteomes" id="UP001428817">
    <property type="component" value="Unassembled WGS sequence"/>
</dbReference>
<dbReference type="InterPro" id="IPR000182">
    <property type="entry name" value="GNAT_dom"/>
</dbReference>
<dbReference type="EMBL" id="BAABJP010000020">
    <property type="protein sequence ID" value="GAA5160482.1"/>
    <property type="molecule type" value="Genomic_DNA"/>
</dbReference>
<dbReference type="Pfam" id="PF00583">
    <property type="entry name" value="Acetyltransf_1"/>
    <property type="match status" value="1"/>
</dbReference>
<sequence>MSSAFFELHAGLRRQGPGSDATTRLLLSMANPLNPRPRVLDLGCGPGRASLLLAEAGADVTSLDAHQPFLDELDRAAREAGLSERIRTVNHTMAEPPFADGEFDLVWAESSIYVIGFDTGLRAWRRLLARGGRLAVTECEWTTGDPAPAAREYWSQIYPLRTSAENQAAAEAAGYAVEASYRLPDRDWFDDYYTPLSHRIRAADLRDPAMAEAVAATREEIDMRHRYGADYGYTGYLLRPLETEAPMPKDWTTRPETPDDLETIRRVNLAAFPTAEEADLVDALRADAAWLPGLSRVAEAPGTGVVAHALLTRCTVGDEQALVLGPCAVLPEYQRAGAGGAVIRALIDEARTRGERLVVVLGHPEYYPRFGFTRASTHNIRTSFEVPDDALMALPLTGAPTPTGTIRYPAPFGV</sequence>
<organism evidence="2 3">
    <name type="scientific">Pseudonocardia eucalypti</name>
    <dbReference type="NCBI Taxonomy" id="648755"/>
    <lineage>
        <taxon>Bacteria</taxon>
        <taxon>Bacillati</taxon>
        <taxon>Actinomycetota</taxon>
        <taxon>Actinomycetes</taxon>
        <taxon>Pseudonocardiales</taxon>
        <taxon>Pseudonocardiaceae</taxon>
        <taxon>Pseudonocardia</taxon>
    </lineage>
</organism>
<dbReference type="CDD" id="cd04301">
    <property type="entry name" value="NAT_SF"/>
    <property type="match status" value="1"/>
</dbReference>
<dbReference type="PROSITE" id="PS51186">
    <property type="entry name" value="GNAT"/>
    <property type="match status" value="1"/>
</dbReference>
<dbReference type="Gene3D" id="3.40.630.30">
    <property type="match status" value="1"/>
</dbReference>
<dbReference type="SUPFAM" id="SSF53335">
    <property type="entry name" value="S-adenosyl-L-methionine-dependent methyltransferases"/>
    <property type="match status" value="1"/>
</dbReference>